<dbReference type="InterPro" id="IPR046960">
    <property type="entry name" value="PPR_At4g14850-like_plant"/>
</dbReference>
<reference evidence="4" key="1">
    <citation type="submission" date="2022-02" db="EMBL/GenBank/DDBJ databases">
        <authorList>
            <person name="Henning P.M."/>
            <person name="McCubbin A.G."/>
            <person name="Shore J.S."/>
        </authorList>
    </citation>
    <scope>NUCLEOTIDE SEQUENCE</scope>
    <source>
        <strain evidence="4">F60SS</strain>
        <tissue evidence="4">Leaves</tissue>
    </source>
</reference>
<proteinExistence type="inferred from homology"/>
<dbReference type="Pfam" id="PF13041">
    <property type="entry name" value="PPR_2"/>
    <property type="match status" value="2"/>
</dbReference>
<dbReference type="Proteomes" id="UP001141552">
    <property type="component" value="Unassembled WGS sequence"/>
</dbReference>
<keyword evidence="5" id="KW-1185">Reference proteome</keyword>
<reference evidence="4" key="2">
    <citation type="journal article" date="2023" name="Plants (Basel)">
        <title>Annotation of the Turnera subulata (Passifloraceae) Draft Genome Reveals the S-Locus Evolved after the Divergence of Turneroideae from Passifloroideae in a Stepwise Manner.</title>
        <authorList>
            <person name="Henning P.M."/>
            <person name="Roalson E.H."/>
            <person name="Mir W."/>
            <person name="McCubbin A.G."/>
            <person name="Shore J.S."/>
        </authorList>
    </citation>
    <scope>NUCLEOTIDE SEQUENCE</scope>
    <source>
        <strain evidence="4">F60SS</strain>
    </source>
</reference>
<accession>A0A9Q0J4D9</accession>
<dbReference type="EMBL" id="JAKUCV010006296">
    <property type="protein sequence ID" value="KAJ4827953.1"/>
    <property type="molecule type" value="Genomic_DNA"/>
</dbReference>
<feature type="repeat" description="PPR" evidence="3">
    <location>
        <begin position="200"/>
        <end position="234"/>
    </location>
</feature>
<evidence type="ECO:0000256" key="3">
    <source>
        <dbReference type="PROSITE-ProRule" id="PRU00708"/>
    </source>
</evidence>
<dbReference type="PANTHER" id="PTHR47926">
    <property type="entry name" value="PENTATRICOPEPTIDE REPEAT-CONTAINING PROTEIN"/>
    <property type="match status" value="1"/>
</dbReference>
<dbReference type="OrthoDB" id="185373at2759"/>
<evidence type="ECO:0000313" key="5">
    <source>
        <dbReference type="Proteomes" id="UP001141552"/>
    </source>
</evidence>
<protein>
    <recommendedName>
        <fullName evidence="6">Pentatricopeptide repeat-containing protein</fullName>
    </recommendedName>
</protein>
<dbReference type="PANTHER" id="PTHR47926:SF359">
    <property type="entry name" value="PENTACOTRIPEPTIDE-REPEAT REGION OF PRORP DOMAIN-CONTAINING PROTEIN"/>
    <property type="match status" value="1"/>
</dbReference>
<gene>
    <name evidence="4" type="ORF">Tsubulata_029137</name>
</gene>
<dbReference type="AlphaFoldDB" id="A0A9Q0J4D9"/>
<dbReference type="InterPro" id="IPR002885">
    <property type="entry name" value="PPR_rpt"/>
</dbReference>
<feature type="repeat" description="PPR" evidence="3">
    <location>
        <begin position="138"/>
        <end position="172"/>
    </location>
</feature>
<dbReference type="GO" id="GO:0009451">
    <property type="term" value="P:RNA modification"/>
    <property type="evidence" value="ECO:0007669"/>
    <property type="project" value="InterPro"/>
</dbReference>
<evidence type="ECO:0000313" key="4">
    <source>
        <dbReference type="EMBL" id="KAJ4827953.1"/>
    </source>
</evidence>
<evidence type="ECO:0000256" key="1">
    <source>
        <dbReference type="ARBA" id="ARBA00022737"/>
    </source>
</evidence>
<dbReference type="InterPro" id="IPR011990">
    <property type="entry name" value="TPR-like_helical_dom_sf"/>
</dbReference>
<comment type="caution">
    <text evidence="4">The sequence shown here is derived from an EMBL/GenBank/DDBJ whole genome shotgun (WGS) entry which is preliminary data.</text>
</comment>
<organism evidence="4 5">
    <name type="scientific">Turnera subulata</name>
    <dbReference type="NCBI Taxonomy" id="218843"/>
    <lineage>
        <taxon>Eukaryota</taxon>
        <taxon>Viridiplantae</taxon>
        <taxon>Streptophyta</taxon>
        <taxon>Embryophyta</taxon>
        <taxon>Tracheophyta</taxon>
        <taxon>Spermatophyta</taxon>
        <taxon>Magnoliopsida</taxon>
        <taxon>eudicotyledons</taxon>
        <taxon>Gunneridae</taxon>
        <taxon>Pentapetalae</taxon>
        <taxon>rosids</taxon>
        <taxon>fabids</taxon>
        <taxon>Malpighiales</taxon>
        <taxon>Passifloraceae</taxon>
        <taxon>Turnera</taxon>
    </lineage>
</organism>
<feature type="repeat" description="PPR" evidence="3">
    <location>
        <begin position="68"/>
        <end position="102"/>
    </location>
</feature>
<keyword evidence="1" id="KW-0677">Repeat</keyword>
<dbReference type="GO" id="GO:0003723">
    <property type="term" value="F:RNA binding"/>
    <property type="evidence" value="ECO:0007669"/>
    <property type="project" value="InterPro"/>
</dbReference>
<dbReference type="SUPFAM" id="SSF81901">
    <property type="entry name" value="HCP-like"/>
    <property type="match status" value="1"/>
</dbReference>
<evidence type="ECO:0008006" key="6">
    <source>
        <dbReference type="Google" id="ProtNLM"/>
    </source>
</evidence>
<dbReference type="Pfam" id="PF01535">
    <property type="entry name" value="PPR"/>
    <property type="match status" value="1"/>
</dbReference>
<sequence length="274" mass="31006">MLAAKLTAILTKNVTACPAKQIHALIIISGLNKLESHLVRQILLSACNYSKSIAQYVQNILYHSQNPDGFSWSCMIRYFSQQGQFKEALSLYVKMQTLGLYPSTFALSSALRACARSVYKTQGTLVHAQSFKFGFCGCVYVETALMDLYSKLGDMNNAQKVFDEMLEKNVVSWNTILSGYLRSANLVEAQRVFDKIPTKDVISWNSILAGYAKIGDMEEACHLFEQMPERNCASWNAMISGFHKRACWQLTNLCEDLRNKARSYTFLSLLFFPF</sequence>
<dbReference type="FunFam" id="1.25.40.10:FF:001214">
    <property type="entry name" value="Pentatricopeptide repeat-containing protein At2g20540"/>
    <property type="match status" value="1"/>
</dbReference>
<evidence type="ECO:0000256" key="2">
    <source>
        <dbReference type="ARBA" id="ARBA00061659"/>
    </source>
</evidence>
<dbReference type="NCBIfam" id="TIGR00756">
    <property type="entry name" value="PPR"/>
    <property type="match status" value="3"/>
</dbReference>
<dbReference type="Gene3D" id="1.25.40.10">
    <property type="entry name" value="Tetratricopeptide repeat domain"/>
    <property type="match status" value="2"/>
</dbReference>
<dbReference type="PROSITE" id="PS51375">
    <property type="entry name" value="PPR"/>
    <property type="match status" value="3"/>
</dbReference>
<name>A0A9Q0J4D9_9ROSI</name>
<comment type="similarity">
    <text evidence="2">Belongs to the PPR family. PCMP-E subfamily.</text>
</comment>